<feature type="region of interest" description="Disordered" evidence="1">
    <location>
        <begin position="86"/>
        <end position="122"/>
    </location>
</feature>
<geneLocation type="plasmid" evidence="3">
    <name>pvpsd2016-3</name>
</geneLocation>
<dbReference type="EMBL" id="CP034302">
    <property type="protein sequence ID" value="QHH13229.1"/>
    <property type="molecule type" value="Genomic_DNA"/>
</dbReference>
<proteinExistence type="predicted"/>
<reference evidence="2 3" key="1">
    <citation type="submission" date="2018-12" db="EMBL/GenBank/DDBJ databases">
        <title>Genomic insights into the evolutionary origins and pathogenicity of five Vibrio parahaemolyticus strains isolated from the shrimp with acute hepatopancreatic necrosis disease (AHPND).</title>
        <authorList>
            <person name="Yang Q."/>
            <person name="Dong X."/>
            <person name="Xie G."/>
            <person name="Fu S."/>
            <person name="Zou P."/>
            <person name="Sun J."/>
            <person name="Wang Y."/>
            <person name="Huang J."/>
        </authorList>
    </citation>
    <scope>NUCLEOTIDE SEQUENCE [LARGE SCALE GENOMIC DNA]</scope>
    <source>
        <strain evidence="2 3">20160303005-1</strain>
        <plasmid evidence="3">pvpsd2016-3</plasmid>
    </source>
</reference>
<organism evidence="2 3">
    <name type="scientific">Vibrio parahaemolyticus</name>
    <dbReference type="NCBI Taxonomy" id="670"/>
    <lineage>
        <taxon>Bacteria</taxon>
        <taxon>Pseudomonadati</taxon>
        <taxon>Pseudomonadota</taxon>
        <taxon>Gammaproteobacteria</taxon>
        <taxon>Vibrionales</taxon>
        <taxon>Vibrionaceae</taxon>
        <taxon>Vibrio</taxon>
    </lineage>
</organism>
<dbReference type="Proteomes" id="UP000464718">
    <property type="component" value="Plasmid pvpsd2016-3"/>
</dbReference>
<dbReference type="RefSeq" id="WP_086482471.1">
    <property type="nucleotide sequence ID" value="NZ_CP034302.1"/>
</dbReference>
<evidence type="ECO:0000313" key="2">
    <source>
        <dbReference type="EMBL" id="QHH13229.1"/>
    </source>
</evidence>
<feature type="compositionally biased region" description="Basic and acidic residues" evidence="1">
    <location>
        <begin position="86"/>
        <end position="113"/>
    </location>
</feature>
<gene>
    <name evidence="2" type="ORF">EHC69_28645</name>
</gene>
<accession>A0AAX1G166</accession>
<protein>
    <submittedName>
        <fullName evidence="2">DUF3275 family protein</fullName>
    </submittedName>
</protein>
<dbReference type="InterPro" id="IPR021693">
    <property type="entry name" value="DUF3275"/>
</dbReference>
<evidence type="ECO:0000256" key="1">
    <source>
        <dbReference type="SAM" id="MobiDB-lite"/>
    </source>
</evidence>
<keyword evidence="2" id="KW-0614">Plasmid</keyword>
<dbReference type="Pfam" id="PF11679">
    <property type="entry name" value="DUF3275"/>
    <property type="match status" value="2"/>
</dbReference>
<dbReference type="AlphaFoldDB" id="A0AAX1G166"/>
<evidence type="ECO:0000313" key="3">
    <source>
        <dbReference type="Proteomes" id="UP000464718"/>
    </source>
</evidence>
<sequence>MVQIPGTLTIKTVTGRYGDFNVATLDCDIGRFAIRDAVLDEYSEGTYQGTFGVKRIFAGSYQTSHRFVIETRAELDGIWLSDYKEESVPRDEPMEEDPLAKERKAQQRLEAQREQAPIAPPTETQDANATLAALFDELWPLPSAIGEVVKLNPEVGREKMGKQLQYLKRRIGDERVWKFEPKAQHWIRIRLDEEAS</sequence>
<name>A0AAX1G166_VIBPH</name>